<evidence type="ECO:0000313" key="8">
    <source>
        <dbReference type="EMBL" id="ARU49714.1"/>
    </source>
</evidence>
<keyword evidence="6" id="KW-0249">Electron transport</keyword>
<dbReference type="NCBIfam" id="NF006739">
    <property type="entry name" value="PRK09267.1-5"/>
    <property type="match status" value="1"/>
</dbReference>
<evidence type="ECO:0000256" key="5">
    <source>
        <dbReference type="ARBA" id="ARBA00022643"/>
    </source>
</evidence>
<evidence type="ECO:0000256" key="2">
    <source>
        <dbReference type="ARBA" id="ARBA00005267"/>
    </source>
</evidence>
<dbReference type="InterPro" id="IPR029039">
    <property type="entry name" value="Flavoprotein-like_sf"/>
</dbReference>
<dbReference type="Proteomes" id="UP000196005">
    <property type="component" value="Chromosome"/>
</dbReference>
<dbReference type="InterPro" id="IPR050619">
    <property type="entry name" value="Flavodoxin"/>
</dbReference>
<dbReference type="PIRSF" id="PIRSF038996">
    <property type="entry name" value="FldA"/>
    <property type="match status" value="1"/>
</dbReference>
<comment type="similarity">
    <text evidence="2">Belongs to the flavodoxin family.</text>
</comment>
<dbReference type="SUPFAM" id="SSF52218">
    <property type="entry name" value="Flavoproteins"/>
    <property type="match status" value="1"/>
</dbReference>
<keyword evidence="5" id="KW-0288">FMN</keyword>
<dbReference type="InterPro" id="IPR010086">
    <property type="entry name" value="Flavodoxin_lc"/>
</dbReference>
<dbReference type="PANTHER" id="PTHR42809:SF1">
    <property type="entry name" value="FLAVODOXIN 1"/>
    <property type="match status" value="1"/>
</dbReference>
<evidence type="ECO:0000256" key="3">
    <source>
        <dbReference type="ARBA" id="ARBA00022448"/>
    </source>
</evidence>
<dbReference type="Pfam" id="PF00258">
    <property type="entry name" value="Flavodoxin_1"/>
    <property type="match status" value="1"/>
</dbReference>
<protein>
    <submittedName>
        <fullName evidence="8">Flavodoxin 1</fullName>
    </submittedName>
</protein>
<reference evidence="9" key="1">
    <citation type="submission" date="2017-05" db="EMBL/GenBank/DDBJ databases">
        <title>Dechlorination kinetics govern the competition between two new strains of the genus Sulfurospirillum.</title>
        <authorList>
            <person name="Buttet G.F."/>
            <person name="Murray A.M."/>
            <person name="Goris T."/>
            <person name="Burion M."/>
            <person name="Lin B."/>
            <person name="Rolle M."/>
            <person name="Maillard J."/>
        </authorList>
    </citation>
    <scope>NUCLEOTIDE SEQUENCE [LARGE SCALE GENOMIC DNA]</scope>
    <source>
        <strain evidence="9">SL2-1</strain>
    </source>
</reference>
<keyword evidence="9" id="KW-1185">Reference proteome</keyword>
<dbReference type="Gene3D" id="3.40.50.360">
    <property type="match status" value="1"/>
</dbReference>
<feature type="domain" description="Flavodoxin-like" evidence="7">
    <location>
        <begin position="1"/>
        <end position="130"/>
    </location>
</feature>
<evidence type="ECO:0000313" key="9">
    <source>
        <dbReference type="Proteomes" id="UP000196005"/>
    </source>
</evidence>
<evidence type="ECO:0000256" key="6">
    <source>
        <dbReference type="ARBA" id="ARBA00022982"/>
    </source>
</evidence>
<comment type="cofactor">
    <cofactor evidence="1">
        <name>FMN</name>
        <dbReference type="ChEBI" id="CHEBI:58210"/>
    </cofactor>
</comment>
<evidence type="ECO:0000256" key="4">
    <source>
        <dbReference type="ARBA" id="ARBA00022630"/>
    </source>
</evidence>
<proteinExistence type="inferred from homology"/>
<dbReference type="AlphaFoldDB" id="A0A1Y0HQV2"/>
<dbReference type="InterPro" id="IPR008254">
    <property type="entry name" value="Flavodoxin/NO_synth"/>
</dbReference>
<dbReference type="RefSeq" id="WP_238099001.1">
    <property type="nucleotide sequence ID" value="NZ_CP021416.1"/>
</dbReference>
<dbReference type="PROSITE" id="PS50902">
    <property type="entry name" value="FLAVODOXIN_LIKE"/>
    <property type="match status" value="1"/>
</dbReference>
<keyword evidence="3" id="KW-0813">Transport</keyword>
<dbReference type="NCBIfam" id="TIGR01752">
    <property type="entry name" value="flav_long"/>
    <property type="match status" value="1"/>
</dbReference>
<dbReference type="PANTHER" id="PTHR42809">
    <property type="entry name" value="FLAVODOXIN 2"/>
    <property type="match status" value="1"/>
</dbReference>
<dbReference type="EMBL" id="CP021416">
    <property type="protein sequence ID" value="ARU49714.1"/>
    <property type="molecule type" value="Genomic_DNA"/>
</dbReference>
<dbReference type="KEGG" id="suls:Sdiek1_2565"/>
<name>A0A1Y0HQV2_9BACT</name>
<sequence length="137" mass="15201">MGKLKNGDDLAKYDLLILGTSTWYDGDLQDDWDSFMSHLKVADLRGKTVALFGLGDQESYGSDYVSGMRLIYDMVVEKGANVIGSWEDEGYSYESSASVMDGKFVGLALDEENQNELTDGRIETWCDQLETSLKVSA</sequence>
<gene>
    <name evidence="8" type="ORF">Sdiek1_2565</name>
</gene>
<accession>A0A1Y0HQV2</accession>
<keyword evidence="4" id="KW-0285">Flavoprotein</keyword>
<dbReference type="GO" id="GO:0010181">
    <property type="term" value="F:FMN binding"/>
    <property type="evidence" value="ECO:0007669"/>
    <property type="project" value="InterPro"/>
</dbReference>
<evidence type="ECO:0000256" key="1">
    <source>
        <dbReference type="ARBA" id="ARBA00001917"/>
    </source>
</evidence>
<evidence type="ECO:0000259" key="7">
    <source>
        <dbReference type="PROSITE" id="PS50902"/>
    </source>
</evidence>
<organism evidence="8 9">
    <name type="scientific">Sulfurospirillum diekertiae</name>
    <dbReference type="NCBI Taxonomy" id="1854492"/>
    <lineage>
        <taxon>Bacteria</taxon>
        <taxon>Pseudomonadati</taxon>
        <taxon>Campylobacterota</taxon>
        <taxon>Epsilonproteobacteria</taxon>
        <taxon>Campylobacterales</taxon>
        <taxon>Sulfurospirillaceae</taxon>
        <taxon>Sulfurospirillum</taxon>
    </lineage>
</organism>